<proteinExistence type="predicted"/>
<dbReference type="AlphaFoldDB" id="A0AA95HFP1"/>
<dbReference type="KEGG" id="tput:QJT81_19780"/>
<evidence type="ECO:0000313" key="1">
    <source>
        <dbReference type="EMBL" id="WGZ94001.1"/>
    </source>
</evidence>
<dbReference type="EMBL" id="CP124756">
    <property type="protein sequence ID" value="WGZ94001.1"/>
    <property type="molecule type" value="Genomic_DNA"/>
</dbReference>
<protein>
    <recommendedName>
        <fullName evidence="2">Type I restriction enzyme R protein N-terminal domain-containing protein</fullName>
    </recommendedName>
</protein>
<gene>
    <name evidence="1" type="ORF">QJT81_19780</name>
</gene>
<reference evidence="1" key="1">
    <citation type="journal article" date="2023" name="Int. J. Mol. Sci.">
        <title>Metagenomics Revealed a New Genus 'Candidatus Thiocaldithrix dubininis' gen. nov., sp. nov. and a New Species 'Candidatus Thiothrix putei' sp. nov. in the Family Thiotrichaceae, Some Members of Which Have Traits of Both Na+- and H+-Motive Energetics.</title>
        <authorList>
            <person name="Ravin N.V."/>
            <person name="Muntyan M.S."/>
            <person name="Smolyakov D.D."/>
            <person name="Rudenko T.S."/>
            <person name="Beletsky A.V."/>
            <person name="Mardanov A.V."/>
            <person name="Grabovich M.Y."/>
        </authorList>
    </citation>
    <scope>NUCLEOTIDE SEQUENCE</scope>
    <source>
        <strain evidence="1">GKL-02</strain>
    </source>
</reference>
<dbReference type="Proteomes" id="UP001301326">
    <property type="component" value="Chromosome"/>
</dbReference>
<reference evidence="1" key="2">
    <citation type="submission" date="2023-04" db="EMBL/GenBank/DDBJ databases">
        <authorList>
            <person name="Beletskiy A.V."/>
            <person name="Mardanov A.V."/>
            <person name="Ravin N.V."/>
        </authorList>
    </citation>
    <scope>NUCLEOTIDE SEQUENCE</scope>
    <source>
        <strain evidence="1">GKL-02</strain>
    </source>
</reference>
<organism evidence="1">
    <name type="scientific">Candidatus Thiothrix putei</name>
    <dbReference type="NCBI Taxonomy" id="3080811"/>
    <lineage>
        <taxon>Bacteria</taxon>
        <taxon>Pseudomonadati</taxon>
        <taxon>Pseudomonadota</taxon>
        <taxon>Gammaproteobacteria</taxon>
        <taxon>Thiotrichales</taxon>
        <taxon>Thiotrichaceae</taxon>
        <taxon>Thiothrix</taxon>
    </lineage>
</organism>
<accession>A0AA95HFP1</accession>
<evidence type="ECO:0008006" key="2">
    <source>
        <dbReference type="Google" id="ProtNLM"/>
    </source>
</evidence>
<sequence length="535" mass="61376">MQFNRYIWDLYRSSPEGQAAIKRDVTEHWKVLDNTGDIRQELEFTAEVFGFENIEDGESDILSVNLNNLLHEFTDDIPIHDNQEADELFIEMVDDGWEIPVNVGEENQWLVLVGGGLEDDTVYRQVFTTITGLSAGLHTAHPDYFIPYFFIKRFDHLTKICHFFGITLPDEPTKQQKRERALYYLEINRVFQAFRHEHGLSPEELNAFLYDFAPKNIQLANTNSLPEASRVWFSIGNSVDFEYLDEANEKSISFWQGNLEARRGDIVLMWCASPRSYLHSIWRVVDDGFNDPFFYYYNSIRVGHPLKIPPITFKTFAQDPLLGASPAVKAHFQGRSGSALSLEEYQAICELIKQTGFDTTLLPIAPSELTFGDLTLNNERDVETQLLEPLLLKLGFTPTDWVRQLPVRMGRGQRNYPDYVLGCDLKSGEESAISVLECKFRISSPKELKDAFLQAKSYALRLQAQSLTLADARGIWVFQQRSDGFVFDAFTFKVWKELTHPDILHEISLIFGKKVIDDAVQSRLRTMKAPSKPKG</sequence>
<name>A0AA95HFP1_9GAMM</name>